<feature type="transmembrane region" description="Helical" evidence="6">
    <location>
        <begin position="375"/>
        <end position="391"/>
    </location>
</feature>
<evidence type="ECO:0000256" key="6">
    <source>
        <dbReference type="SAM" id="Phobius"/>
    </source>
</evidence>
<dbReference type="GO" id="GO:0022857">
    <property type="term" value="F:transmembrane transporter activity"/>
    <property type="evidence" value="ECO:0007669"/>
    <property type="project" value="InterPro"/>
</dbReference>
<dbReference type="Proteomes" id="UP000182788">
    <property type="component" value="Unassembled WGS sequence"/>
</dbReference>
<dbReference type="EMBL" id="MAOI01000079">
    <property type="protein sequence ID" value="OJD77946.1"/>
    <property type="molecule type" value="Genomic_DNA"/>
</dbReference>
<sequence length="429" mass="46336">MSNHFKETISIKKGTALYVGAVLGSGILILPGMTASIAEGNAIISWLIMILLSVPLAFTFAFLSIEYPSAGGIATFSEKAFGKNVGAMIGWCFFIAGSVGQIVVSMTGGMYIVKVFALPSYYTYIIALIILSISIAFNLCGLKMSGLFQIYIGVLTFLILFVTIISSLPYIEMKNINIHISLDNIQPILEASLLIFWSFFGWEAIASLAPEFKTPRKRNIILSTGFAIIIIGVLYVGIALSVIGTKLYHINSDNSTALVLVIKQTLGGQFAWLMGFVAFMICLGTTNAFIASMGRLGFSLGKEKVAPRYLACINEKRAAPTNAIKVVGFIAIIGLLISLIFHISIDRIVLIPNSLGIVTYIVGAAAGIKLIKNRLGKIFSIIAFTCCVAVYPFIGGVMLIPVVVALASLCYLYLRKSKLVNGREQNKEC</sequence>
<evidence type="ECO:0000313" key="7">
    <source>
        <dbReference type="EMBL" id="OJD77946.1"/>
    </source>
</evidence>
<evidence type="ECO:0000256" key="1">
    <source>
        <dbReference type="ARBA" id="ARBA00004651"/>
    </source>
</evidence>
<evidence type="ECO:0000256" key="3">
    <source>
        <dbReference type="ARBA" id="ARBA00022692"/>
    </source>
</evidence>
<keyword evidence="5 6" id="KW-0472">Membrane</keyword>
<accession>A0A1J9UME3</accession>
<dbReference type="AlphaFoldDB" id="A0A1J9UME3"/>
<feature type="transmembrane region" description="Helical" evidence="6">
    <location>
        <begin position="270"/>
        <end position="290"/>
    </location>
</feature>
<dbReference type="PIRSF" id="PIRSF006060">
    <property type="entry name" value="AA_transporter"/>
    <property type="match status" value="1"/>
</dbReference>
<dbReference type="GeneID" id="87593117"/>
<comment type="subcellular location">
    <subcellularLocation>
        <location evidence="1">Cell membrane</location>
        <topology evidence="1">Multi-pass membrane protein</topology>
    </subcellularLocation>
</comment>
<feature type="transmembrane region" description="Helical" evidence="6">
    <location>
        <begin position="85"/>
        <end position="109"/>
    </location>
</feature>
<feature type="transmembrane region" description="Helical" evidence="6">
    <location>
        <begin position="16"/>
        <end position="37"/>
    </location>
</feature>
<dbReference type="Gene3D" id="1.20.1740.10">
    <property type="entry name" value="Amino acid/polyamine transporter I"/>
    <property type="match status" value="1"/>
</dbReference>
<organism evidence="7 8">
    <name type="scientific">Bacillus paramycoides</name>
    <dbReference type="NCBI Taxonomy" id="2026194"/>
    <lineage>
        <taxon>Bacteria</taxon>
        <taxon>Bacillati</taxon>
        <taxon>Bacillota</taxon>
        <taxon>Bacilli</taxon>
        <taxon>Bacillales</taxon>
        <taxon>Bacillaceae</taxon>
        <taxon>Bacillus</taxon>
        <taxon>Bacillus cereus group</taxon>
    </lineage>
</organism>
<comment type="caution">
    <text evidence="7">The sequence shown here is derived from an EMBL/GenBank/DDBJ whole genome shotgun (WGS) entry which is preliminary data.</text>
</comment>
<evidence type="ECO:0000256" key="2">
    <source>
        <dbReference type="ARBA" id="ARBA00022475"/>
    </source>
</evidence>
<protein>
    <submittedName>
        <fullName evidence="7">Transporter</fullName>
    </submittedName>
</protein>
<evidence type="ECO:0000256" key="4">
    <source>
        <dbReference type="ARBA" id="ARBA00022989"/>
    </source>
</evidence>
<feature type="transmembrane region" description="Helical" evidence="6">
    <location>
        <begin position="323"/>
        <end position="343"/>
    </location>
</feature>
<dbReference type="GO" id="GO:0005886">
    <property type="term" value="C:plasma membrane"/>
    <property type="evidence" value="ECO:0007669"/>
    <property type="project" value="UniProtKB-SubCell"/>
</dbReference>
<evidence type="ECO:0000256" key="5">
    <source>
        <dbReference type="ARBA" id="ARBA00023136"/>
    </source>
</evidence>
<feature type="transmembrane region" description="Helical" evidence="6">
    <location>
        <begin position="221"/>
        <end position="250"/>
    </location>
</feature>
<dbReference type="InterPro" id="IPR050367">
    <property type="entry name" value="APC_superfamily"/>
</dbReference>
<feature type="transmembrane region" description="Helical" evidence="6">
    <location>
        <begin position="121"/>
        <end position="141"/>
    </location>
</feature>
<dbReference type="PANTHER" id="PTHR42770:SF13">
    <property type="entry name" value="L-METHIONINE_BRANCHED-CHAIN AMINO ACID EXPORTER YJEH"/>
    <property type="match status" value="1"/>
</dbReference>
<gene>
    <name evidence="7" type="ORF">BAU28_01560</name>
</gene>
<dbReference type="PANTHER" id="PTHR42770">
    <property type="entry name" value="AMINO ACID TRANSPORTER-RELATED"/>
    <property type="match status" value="1"/>
</dbReference>
<feature type="transmembrane region" description="Helical" evidence="6">
    <location>
        <begin position="43"/>
        <end position="65"/>
    </location>
</feature>
<dbReference type="InterPro" id="IPR002293">
    <property type="entry name" value="AA/rel_permease1"/>
</dbReference>
<evidence type="ECO:0000313" key="8">
    <source>
        <dbReference type="Proteomes" id="UP000182788"/>
    </source>
</evidence>
<feature type="transmembrane region" description="Helical" evidence="6">
    <location>
        <begin position="349"/>
        <end position="368"/>
    </location>
</feature>
<reference evidence="7 8" key="1">
    <citation type="submission" date="2016-06" db="EMBL/GenBank/DDBJ databases">
        <title>First insights into the genetic diversity and population structure of in the Bacillus cereus group bacteria from diverse marine environments.</title>
        <authorList>
            <person name="Liu Y."/>
            <person name="Lai Q."/>
            <person name="Shao Z."/>
        </authorList>
    </citation>
    <scope>NUCLEOTIDE SEQUENCE [LARGE SCALE GENOMIC DNA]</scope>
    <source>
        <strain evidence="7 8">NH24A2</strain>
    </source>
</reference>
<dbReference type="RefSeq" id="WP_071719294.1">
    <property type="nucleotide sequence ID" value="NZ_CBCSHB010000004.1"/>
</dbReference>
<keyword evidence="4 6" id="KW-1133">Transmembrane helix</keyword>
<dbReference type="Pfam" id="PF13520">
    <property type="entry name" value="AA_permease_2"/>
    <property type="match status" value="1"/>
</dbReference>
<keyword evidence="2" id="KW-1003">Cell membrane</keyword>
<feature type="transmembrane region" description="Helical" evidence="6">
    <location>
        <begin position="148"/>
        <end position="171"/>
    </location>
</feature>
<keyword evidence="3 6" id="KW-0812">Transmembrane</keyword>
<name>A0A1J9UME3_9BACI</name>
<proteinExistence type="predicted"/>
<feature type="transmembrane region" description="Helical" evidence="6">
    <location>
        <begin position="191"/>
        <end position="209"/>
    </location>
</feature>